<comment type="subcellular location">
    <subcellularLocation>
        <location evidence="2">Cell membrane</location>
        <topology evidence="2">Lipid-anchor</topology>
    </subcellularLocation>
</comment>
<dbReference type="InterPro" id="IPR010131">
    <property type="entry name" value="MdtP/NodT-like"/>
</dbReference>
<reference evidence="4 5" key="1">
    <citation type="submission" date="2016-09" db="EMBL/GenBank/DDBJ databases">
        <title>Genome-resolved meta-omics ties microbial dynamics to process performance in biotechnology for thiocyanate degradation.</title>
        <authorList>
            <person name="Kantor R.S."/>
            <person name="Huddy R.J."/>
            <person name="Iyer R."/>
            <person name="Thomas B.C."/>
            <person name="Brown C.T."/>
            <person name="Anantharaman K."/>
            <person name="Tringe S."/>
            <person name="Hettich R.L."/>
            <person name="Harrison S.T."/>
            <person name="Banfield J.F."/>
        </authorList>
    </citation>
    <scope>NUCLEOTIDE SEQUENCE [LARGE SCALE GENOMIC DNA]</scope>
    <source>
        <strain evidence="4">59-99</strain>
    </source>
</reference>
<accession>A0A1M3L3L9</accession>
<organism evidence="4 5">
    <name type="scientific">Candidatus Kapaibacterium thiocyanatum</name>
    <dbReference type="NCBI Taxonomy" id="1895771"/>
    <lineage>
        <taxon>Bacteria</taxon>
        <taxon>Pseudomonadati</taxon>
        <taxon>Candidatus Kapaibacteriota</taxon>
        <taxon>Candidatus Kapaibacteriia</taxon>
        <taxon>Candidatus Kapaibacteriales</taxon>
        <taxon>Candidatus Kapaibacteriaceae</taxon>
        <taxon>Candidatus Kapaibacterium</taxon>
    </lineage>
</organism>
<keyword evidence="2" id="KW-0472">Membrane</keyword>
<dbReference type="NCBIfam" id="TIGR01845">
    <property type="entry name" value="outer_NodT"/>
    <property type="match status" value="1"/>
</dbReference>
<gene>
    <name evidence="4" type="ORF">BGO89_08165</name>
</gene>
<comment type="similarity">
    <text evidence="1 2">Belongs to the outer membrane factor (OMF) (TC 1.B.17) family.</text>
</comment>
<dbReference type="InterPro" id="IPR003423">
    <property type="entry name" value="OMP_efflux"/>
</dbReference>
<evidence type="ECO:0000256" key="1">
    <source>
        <dbReference type="ARBA" id="ARBA00007613"/>
    </source>
</evidence>
<dbReference type="STRING" id="1895771.BGO89_08165"/>
<comment type="caution">
    <text evidence="4">The sequence shown here is derived from an EMBL/GenBank/DDBJ whole genome shotgun (WGS) entry which is preliminary data.</text>
</comment>
<dbReference type="PROSITE" id="PS51257">
    <property type="entry name" value="PROKAR_LIPOPROTEIN"/>
    <property type="match status" value="1"/>
</dbReference>
<keyword evidence="2" id="KW-0564">Palmitate</keyword>
<evidence type="ECO:0000313" key="5">
    <source>
        <dbReference type="Proteomes" id="UP000184233"/>
    </source>
</evidence>
<dbReference type="Gene3D" id="1.20.1600.10">
    <property type="entry name" value="Outer membrane efflux proteins (OEP)"/>
    <property type="match status" value="1"/>
</dbReference>
<keyword evidence="3" id="KW-0175">Coiled coil</keyword>
<keyword evidence="2" id="KW-0449">Lipoprotein</keyword>
<keyword evidence="2" id="KW-1134">Transmembrane beta strand</keyword>
<dbReference type="EMBL" id="MKVH01000008">
    <property type="protein sequence ID" value="OJX59958.1"/>
    <property type="molecule type" value="Genomic_DNA"/>
</dbReference>
<protein>
    <submittedName>
        <fullName evidence="4">RND transporter</fullName>
    </submittedName>
</protein>
<evidence type="ECO:0000313" key="4">
    <source>
        <dbReference type="EMBL" id="OJX59958.1"/>
    </source>
</evidence>
<feature type="coiled-coil region" evidence="3">
    <location>
        <begin position="386"/>
        <end position="459"/>
    </location>
</feature>
<dbReference type="SUPFAM" id="SSF56954">
    <property type="entry name" value="Outer membrane efflux proteins (OEP)"/>
    <property type="match status" value="1"/>
</dbReference>
<dbReference type="PANTHER" id="PTHR30203">
    <property type="entry name" value="OUTER MEMBRANE CATION EFFLUX PROTEIN"/>
    <property type="match status" value="1"/>
</dbReference>
<keyword evidence="2" id="KW-0812">Transmembrane</keyword>
<dbReference type="Gene3D" id="2.20.200.10">
    <property type="entry name" value="Outer membrane efflux proteins (OEP)"/>
    <property type="match status" value="1"/>
</dbReference>
<dbReference type="GO" id="GO:0015562">
    <property type="term" value="F:efflux transmembrane transporter activity"/>
    <property type="evidence" value="ECO:0007669"/>
    <property type="project" value="InterPro"/>
</dbReference>
<sequence>MRGFLAVLSISIIVTSCVPTIVRKEVNTTMPERFDATRDTVSTGMMEWRTFYADSNLIAIIDTAMKNNQELNAVMQDILIAQNEANAKAGEYLPFVNVGAGAGLEKAGRYTRNGVVEEQLEATPGQRFPEPLPDFTIGARISWEVDIWRKLRNASDAATLRYLSTVEGTRFLVVNIVAELAGSYYELMALDNLLEALDATIDIQRKALAIVQQQKEAAKATELAVRRFDAEVSKNESRRYDILQRIVEVENRINLLLGRYPQHVQRPSERFLTMMPDSIKAGIPSLLLQNRPDVKQAELELKASDLDIDVARARFYPSFSIFAGLGFQTFDPKYIVTTPASLIYNLAGELVMPVINRAAIKAAYASAGAHQVQAAYNYERTVLNAYIEVANQLSKLENLRQSYERRNRQVEALTASVDIANSLFLSARADYMEVLLTQRDALEARMELIETKVQQMRAYVDVYRALGGGWR</sequence>
<name>A0A1M3L3L9_9BACT</name>
<dbReference type="AlphaFoldDB" id="A0A1M3L3L9"/>
<dbReference type="Pfam" id="PF02321">
    <property type="entry name" value="OEP"/>
    <property type="match status" value="2"/>
</dbReference>
<evidence type="ECO:0000256" key="2">
    <source>
        <dbReference type="RuleBase" id="RU362097"/>
    </source>
</evidence>
<proteinExistence type="inferred from homology"/>
<dbReference type="PANTHER" id="PTHR30203:SF30">
    <property type="entry name" value="OUTER MEMBRANE PROTEIN-RELATED"/>
    <property type="match status" value="1"/>
</dbReference>
<dbReference type="Proteomes" id="UP000184233">
    <property type="component" value="Unassembled WGS sequence"/>
</dbReference>
<evidence type="ECO:0000256" key="3">
    <source>
        <dbReference type="SAM" id="Coils"/>
    </source>
</evidence>
<dbReference type="GO" id="GO:0005886">
    <property type="term" value="C:plasma membrane"/>
    <property type="evidence" value="ECO:0007669"/>
    <property type="project" value="UniProtKB-SubCell"/>
</dbReference>